<gene>
    <name evidence="1" type="ORF">KSZ_32600</name>
</gene>
<comment type="caution">
    <text evidence="1">The sequence shown here is derived from an EMBL/GenBank/DDBJ whole genome shotgun (WGS) entry which is preliminary data.</text>
</comment>
<dbReference type="InterPro" id="IPR009057">
    <property type="entry name" value="Homeodomain-like_sf"/>
</dbReference>
<evidence type="ECO:0008006" key="3">
    <source>
        <dbReference type="Google" id="ProtNLM"/>
    </source>
</evidence>
<dbReference type="InterPro" id="IPR007367">
    <property type="entry name" value="DUF433"/>
</dbReference>
<dbReference type="InterPro" id="IPR036388">
    <property type="entry name" value="WH-like_DNA-bd_sf"/>
</dbReference>
<dbReference type="Proteomes" id="UP000635565">
    <property type="component" value="Unassembled WGS sequence"/>
</dbReference>
<dbReference type="PANTHER" id="PTHR34849:SF3">
    <property type="entry name" value="SSR2962 PROTEIN"/>
    <property type="match status" value="1"/>
</dbReference>
<name>A0ABQ3VHS9_9CHLR</name>
<accession>A0ABQ3VHS9</accession>
<keyword evidence="2" id="KW-1185">Reference proteome</keyword>
<evidence type="ECO:0000313" key="1">
    <source>
        <dbReference type="EMBL" id="GHO85254.1"/>
    </source>
</evidence>
<organism evidence="1 2">
    <name type="scientific">Dictyobacter formicarum</name>
    <dbReference type="NCBI Taxonomy" id="2778368"/>
    <lineage>
        <taxon>Bacteria</taxon>
        <taxon>Bacillati</taxon>
        <taxon>Chloroflexota</taxon>
        <taxon>Ktedonobacteria</taxon>
        <taxon>Ktedonobacterales</taxon>
        <taxon>Dictyobacteraceae</taxon>
        <taxon>Dictyobacter</taxon>
    </lineage>
</organism>
<dbReference type="Pfam" id="PF04255">
    <property type="entry name" value="DUF433"/>
    <property type="match status" value="1"/>
</dbReference>
<protein>
    <recommendedName>
        <fullName evidence="3">Antitoxin</fullName>
    </recommendedName>
</protein>
<evidence type="ECO:0000313" key="2">
    <source>
        <dbReference type="Proteomes" id="UP000635565"/>
    </source>
</evidence>
<reference evidence="1 2" key="1">
    <citation type="journal article" date="2021" name="Int. J. Syst. Evol. Microbiol.">
        <title>Reticulibacter mediterranei gen. nov., sp. nov., within the new family Reticulibacteraceae fam. nov., and Ktedonospora formicarum gen. nov., sp. nov., Ktedonobacter robiniae sp. nov., Dictyobacter formicarum sp. nov. and Dictyobacter arantiisoli sp. nov., belonging to the class Ktedonobacteria.</title>
        <authorList>
            <person name="Yabe S."/>
            <person name="Zheng Y."/>
            <person name="Wang C.M."/>
            <person name="Sakai Y."/>
            <person name="Abe K."/>
            <person name="Yokota A."/>
            <person name="Donadio S."/>
            <person name="Cavaletti L."/>
            <person name="Monciardini P."/>
        </authorList>
    </citation>
    <scope>NUCLEOTIDE SEQUENCE [LARGE SCALE GENOMIC DNA]</scope>
    <source>
        <strain evidence="1 2">SOSP1-9</strain>
    </source>
</reference>
<proteinExistence type="predicted"/>
<dbReference type="SUPFAM" id="SSF46689">
    <property type="entry name" value="Homeodomain-like"/>
    <property type="match status" value="1"/>
</dbReference>
<dbReference type="RefSeq" id="WP_201362915.1">
    <property type="nucleotide sequence ID" value="NZ_BNJJ01000008.1"/>
</dbReference>
<dbReference type="PANTHER" id="PTHR34849">
    <property type="entry name" value="SSL5025 PROTEIN"/>
    <property type="match status" value="1"/>
</dbReference>
<sequence length="69" mass="7633">MAGKKIHYQNRIIVDPHILAGKPVIKGTRIPVSLILNLLGHGYDFTQIKEAYPDLTDDDIQAAIKYSGS</sequence>
<dbReference type="Gene3D" id="1.10.10.10">
    <property type="entry name" value="Winged helix-like DNA-binding domain superfamily/Winged helix DNA-binding domain"/>
    <property type="match status" value="1"/>
</dbReference>
<dbReference type="EMBL" id="BNJJ01000008">
    <property type="protein sequence ID" value="GHO85254.1"/>
    <property type="molecule type" value="Genomic_DNA"/>
</dbReference>